<evidence type="ECO:0000256" key="2">
    <source>
        <dbReference type="ARBA" id="ARBA00009477"/>
    </source>
</evidence>
<evidence type="ECO:0000256" key="3">
    <source>
        <dbReference type="ARBA" id="ARBA00022448"/>
    </source>
</evidence>
<dbReference type="Pfam" id="PF25917">
    <property type="entry name" value="BSH_RND"/>
    <property type="match status" value="1"/>
</dbReference>
<dbReference type="Gene3D" id="2.40.420.20">
    <property type="match status" value="1"/>
</dbReference>
<organism evidence="13 14">
    <name type="scientific">Undibacterium parvum</name>
    <dbReference type="NCBI Taxonomy" id="401471"/>
    <lineage>
        <taxon>Bacteria</taxon>
        <taxon>Pseudomonadati</taxon>
        <taxon>Pseudomonadota</taxon>
        <taxon>Betaproteobacteria</taxon>
        <taxon>Burkholderiales</taxon>
        <taxon>Oxalobacteraceae</taxon>
        <taxon>Undibacterium</taxon>
    </lineage>
</organism>
<dbReference type="PANTHER" id="PTHR30469:SF36">
    <property type="entry name" value="BLL3903 PROTEIN"/>
    <property type="match status" value="1"/>
</dbReference>
<reference evidence="13 14" key="1">
    <citation type="journal article" date="2011" name="Int. J. Syst. Evol. Microbiol.">
        <title>Description of Undibacterium oligocarboniphilum sp. nov., isolated from purified water, and Undibacterium pigrum strain CCUG 49012 as the type strain of Undibacterium parvum sp. nov., and emended descriptions of the genus Undibacterium and the species Undibacterium pigrum.</title>
        <authorList>
            <person name="Eder W."/>
            <person name="Wanner G."/>
            <person name="Ludwig W."/>
            <person name="Busse H.J."/>
            <person name="Ziemke-Kageler F."/>
            <person name="Lang E."/>
        </authorList>
    </citation>
    <scope>NUCLEOTIDE SEQUENCE [LARGE SCALE GENOMIC DNA]</scope>
    <source>
        <strain evidence="13 14">DSM 23061</strain>
    </source>
</reference>
<evidence type="ECO:0000313" key="14">
    <source>
        <dbReference type="Proteomes" id="UP000275663"/>
    </source>
</evidence>
<evidence type="ECO:0000256" key="4">
    <source>
        <dbReference type="ARBA" id="ARBA00022475"/>
    </source>
</evidence>
<proteinExistence type="inferred from homology"/>
<dbReference type="Gene3D" id="2.40.30.170">
    <property type="match status" value="1"/>
</dbReference>
<comment type="subcellular location">
    <subcellularLocation>
        <location evidence="1">Cell membrane</location>
    </subcellularLocation>
</comment>
<evidence type="ECO:0000256" key="7">
    <source>
        <dbReference type="SAM" id="Coils"/>
    </source>
</evidence>
<feature type="domain" description="Multidrug resistance protein MdtA-like beta-barrel" evidence="11">
    <location>
        <begin position="225"/>
        <end position="305"/>
    </location>
</feature>
<evidence type="ECO:0000259" key="9">
    <source>
        <dbReference type="Pfam" id="PF25876"/>
    </source>
</evidence>
<evidence type="ECO:0000259" key="10">
    <source>
        <dbReference type="Pfam" id="PF25917"/>
    </source>
</evidence>
<dbReference type="InterPro" id="IPR058625">
    <property type="entry name" value="MdtA-like_BSH"/>
</dbReference>
<dbReference type="Pfam" id="PF25944">
    <property type="entry name" value="Beta-barrel_RND"/>
    <property type="match status" value="1"/>
</dbReference>
<accession>A0A3Q9BRM2</accession>
<keyword evidence="3" id="KW-0813">Transport</keyword>
<comment type="similarity">
    <text evidence="2">Belongs to the membrane fusion protein (MFP) (TC 8.A.1) family.</text>
</comment>
<keyword evidence="7" id="KW-0175">Coiled coil</keyword>
<dbReference type="InterPro" id="IPR006143">
    <property type="entry name" value="RND_pump_MFP"/>
</dbReference>
<evidence type="ECO:0000256" key="8">
    <source>
        <dbReference type="SAM" id="MobiDB-lite"/>
    </source>
</evidence>
<dbReference type="Pfam" id="PF25876">
    <property type="entry name" value="HH_MFP_RND"/>
    <property type="match status" value="1"/>
</dbReference>
<dbReference type="InterPro" id="IPR058624">
    <property type="entry name" value="MdtA-like_HH"/>
</dbReference>
<dbReference type="EMBL" id="CP034464">
    <property type="protein sequence ID" value="AZP12925.1"/>
    <property type="molecule type" value="Genomic_DNA"/>
</dbReference>
<dbReference type="Proteomes" id="UP000275663">
    <property type="component" value="Chromosome"/>
</dbReference>
<gene>
    <name evidence="13" type="ORF">EJN92_13450</name>
</gene>
<protein>
    <submittedName>
        <fullName evidence="13">Efflux RND transporter periplasmic adaptor subunit</fullName>
    </submittedName>
</protein>
<dbReference type="Pfam" id="PF25967">
    <property type="entry name" value="RND-MFP_C"/>
    <property type="match status" value="1"/>
</dbReference>
<dbReference type="RefSeq" id="WP_126128304.1">
    <property type="nucleotide sequence ID" value="NZ_CP034464.1"/>
</dbReference>
<feature type="domain" description="Multidrug resistance protein MdtA-like alpha-helical hairpin" evidence="9">
    <location>
        <begin position="118"/>
        <end position="186"/>
    </location>
</feature>
<dbReference type="OrthoDB" id="9783047at2"/>
<feature type="region of interest" description="Disordered" evidence="8">
    <location>
        <begin position="375"/>
        <end position="412"/>
    </location>
</feature>
<sequence>MSKLRNFTITAVLVAVAGAGYYGTRTPEGGAAADKNMPGKNLVGGPNNKPVSVTTAVAEQRDYPLLLSANGLISALNTVEVRAQVNSTVSKVNIKEGQFVRTGELLFTLDSRIDEVNLAKAQAQLDKDMATLADNLRNLERNKDLFSKKFLAQSVVDASQTAVQAQQAVIASDKAAIAAARVALGYNKILAPSAGRTGAINVFTGSSVQANASGVALLTITQMDPIAITFPLPQRNLQDALESMKRSDSFVLARLPDGQSQFKGRLQFVDNMVDAASGTVKVKAVFENKEMKLWPGAYANVELSVLTLKDAIVVPQDAIIIGPKEKSVYIVDAEGKAAMRKVNLLHSYGKDAVVSGIVAGTKVILDGKQNLRPGMQVKERGADAKVENKVDNKAGSKPEPKPASSAASASAS</sequence>
<dbReference type="NCBIfam" id="TIGR01730">
    <property type="entry name" value="RND_mfp"/>
    <property type="match status" value="1"/>
</dbReference>
<dbReference type="GO" id="GO:0015562">
    <property type="term" value="F:efflux transmembrane transporter activity"/>
    <property type="evidence" value="ECO:0007669"/>
    <property type="project" value="TreeGrafter"/>
</dbReference>
<evidence type="ECO:0000259" key="11">
    <source>
        <dbReference type="Pfam" id="PF25944"/>
    </source>
</evidence>
<dbReference type="InterPro" id="IPR058627">
    <property type="entry name" value="MdtA-like_C"/>
</dbReference>
<keyword evidence="14" id="KW-1185">Reference proteome</keyword>
<dbReference type="Gene3D" id="2.40.50.100">
    <property type="match status" value="1"/>
</dbReference>
<dbReference type="InterPro" id="IPR058626">
    <property type="entry name" value="MdtA-like_b-barrel"/>
</dbReference>
<evidence type="ECO:0000259" key="12">
    <source>
        <dbReference type="Pfam" id="PF25967"/>
    </source>
</evidence>
<dbReference type="PANTHER" id="PTHR30469">
    <property type="entry name" value="MULTIDRUG RESISTANCE PROTEIN MDTA"/>
    <property type="match status" value="1"/>
</dbReference>
<feature type="domain" description="Multidrug resistance protein MdtA-like barrel-sandwich hybrid" evidence="10">
    <location>
        <begin position="77"/>
        <end position="215"/>
    </location>
</feature>
<feature type="coiled-coil region" evidence="7">
    <location>
        <begin position="122"/>
        <end position="149"/>
    </location>
</feature>
<keyword evidence="6" id="KW-0472">Membrane</keyword>
<evidence type="ECO:0000256" key="1">
    <source>
        <dbReference type="ARBA" id="ARBA00004236"/>
    </source>
</evidence>
<keyword evidence="5" id="KW-0997">Cell inner membrane</keyword>
<evidence type="ECO:0000256" key="6">
    <source>
        <dbReference type="ARBA" id="ARBA00023136"/>
    </source>
</evidence>
<dbReference type="SUPFAM" id="SSF111369">
    <property type="entry name" value="HlyD-like secretion proteins"/>
    <property type="match status" value="1"/>
</dbReference>
<feature type="compositionally biased region" description="Low complexity" evidence="8">
    <location>
        <begin position="401"/>
        <end position="412"/>
    </location>
</feature>
<dbReference type="GO" id="GO:1990281">
    <property type="term" value="C:efflux pump complex"/>
    <property type="evidence" value="ECO:0007669"/>
    <property type="project" value="TreeGrafter"/>
</dbReference>
<name>A0A3Q9BRM2_9BURK</name>
<feature type="compositionally biased region" description="Basic and acidic residues" evidence="8">
    <location>
        <begin position="377"/>
        <end position="400"/>
    </location>
</feature>
<dbReference type="AlphaFoldDB" id="A0A3Q9BRM2"/>
<dbReference type="Gene3D" id="1.10.287.470">
    <property type="entry name" value="Helix hairpin bin"/>
    <property type="match status" value="1"/>
</dbReference>
<feature type="domain" description="Multidrug resistance protein MdtA-like C-terminal permuted SH3" evidence="12">
    <location>
        <begin position="310"/>
        <end position="369"/>
    </location>
</feature>
<dbReference type="KEGG" id="upv:EJN92_13450"/>
<evidence type="ECO:0000313" key="13">
    <source>
        <dbReference type="EMBL" id="AZP12925.1"/>
    </source>
</evidence>
<evidence type="ECO:0000256" key="5">
    <source>
        <dbReference type="ARBA" id="ARBA00022519"/>
    </source>
</evidence>
<keyword evidence="4" id="KW-1003">Cell membrane</keyword>